<organism evidence="2 3">
    <name type="scientific">Colletotrichum godetiae</name>
    <dbReference type="NCBI Taxonomy" id="1209918"/>
    <lineage>
        <taxon>Eukaryota</taxon>
        <taxon>Fungi</taxon>
        <taxon>Dikarya</taxon>
        <taxon>Ascomycota</taxon>
        <taxon>Pezizomycotina</taxon>
        <taxon>Sordariomycetes</taxon>
        <taxon>Hypocreomycetidae</taxon>
        <taxon>Glomerellales</taxon>
        <taxon>Glomerellaceae</taxon>
        <taxon>Colletotrichum</taxon>
        <taxon>Colletotrichum acutatum species complex</taxon>
    </lineage>
</organism>
<dbReference type="AlphaFoldDB" id="A0AAJ0AB02"/>
<gene>
    <name evidence="2" type="ORF">BDP55DRAFT_636655</name>
</gene>
<dbReference type="CDD" id="cd09917">
    <property type="entry name" value="F-box_SF"/>
    <property type="match status" value="1"/>
</dbReference>
<dbReference type="InterPro" id="IPR036047">
    <property type="entry name" value="F-box-like_dom_sf"/>
</dbReference>
<feature type="domain" description="F-box" evidence="1">
    <location>
        <begin position="1"/>
        <end position="44"/>
    </location>
</feature>
<dbReference type="GeneID" id="85457442"/>
<sequence length="561" mass="63595">MQKLPIDVMFDIAERLAPQDVWSLSRVCKQFGYLTHNETIAKAALEKHAAYSIEMKEARQSGCYAQALRRRVKLQDAVTTAKPYSVGIVAWADQYIYCNGMLCYTQNETKEFFLLNLHQSVPNEIVINVDELLATTNQTPPSEKYELRPIHYSDNILSWLYIPLENTGRNKLFVTSIERRVTFPPIDIDSHQKLFVRNNSDYLYCGTYPDTGNDDNIDDDDDNFWKLQCFNIGRKEWLNGVLELKEVAGPDIGATAAFEIFGHHFYAASSVQPTAFGEDVYLSRYYGVRYPLGICRAEDKQLLSESMFRRDHREGPIDDRWSTLSLEKNPKTGVLEIVECRREHSAKGDGNSRTAYRTAVQICNGDFADDFLVGEGSEQKLVEFCGFQGQAPNLKEYPSTPHRGDDGFTEPLVTSNNCLMRSYNIHCEAFIDLFNLAAADGLSSGLNIRTISRSQAVSHEQPDSQETGNEANRVESVISYWPPQTDPDETRDGSEYLAHVLRVQEPHWDIFGIADDRSLVYIQGGRETKDLKPLVFISFDPSIKLPGVCKWLGAHCRATNI</sequence>
<dbReference type="InterPro" id="IPR001810">
    <property type="entry name" value="F-box_dom"/>
</dbReference>
<dbReference type="RefSeq" id="XP_060424593.1">
    <property type="nucleotide sequence ID" value="XM_060572916.1"/>
</dbReference>
<dbReference type="PROSITE" id="PS50181">
    <property type="entry name" value="FBOX"/>
    <property type="match status" value="1"/>
</dbReference>
<keyword evidence="3" id="KW-1185">Reference proteome</keyword>
<comment type="caution">
    <text evidence="2">The sequence shown here is derived from an EMBL/GenBank/DDBJ whole genome shotgun (WGS) entry which is preliminary data.</text>
</comment>
<reference evidence="2" key="1">
    <citation type="submission" date="2021-06" db="EMBL/GenBank/DDBJ databases">
        <title>Comparative genomics, transcriptomics and evolutionary studies reveal genomic signatures of adaptation to plant cell wall in hemibiotrophic fungi.</title>
        <authorList>
            <consortium name="DOE Joint Genome Institute"/>
            <person name="Baroncelli R."/>
            <person name="Diaz J.F."/>
            <person name="Benocci T."/>
            <person name="Peng M."/>
            <person name="Battaglia E."/>
            <person name="Haridas S."/>
            <person name="Andreopoulos W."/>
            <person name="Labutti K."/>
            <person name="Pangilinan J."/>
            <person name="Floch G.L."/>
            <person name="Makela M.R."/>
            <person name="Henrissat B."/>
            <person name="Grigoriev I.V."/>
            <person name="Crouch J.A."/>
            <person name="De Vries R.P."/>
            <person name="Sukno S.A."/>
            <person name="Thon M.R."/>
        </authorList>
    </citation>
    <scope>NUCLEOTIDE SEQUENCE</scope>
    <source>
        <strain evidence="2">CBS 193.32</strain>
    </source>
</reference>
<evidence type="ECO:0000313" key="3">
    <source>
        <dbReference type="Proteomes" id="UP001224890"/>
    </source>
</evidence>
<proteinExistence type="predicted"/>
<dbReference type="Pfam" id="PF12937">
    <property type="entry name" value="F-box-like"/>
    <property type="match status" value="1"/>
</dbReference>
<protein>
    <recommendedName>
        <fullName evidence="1">F-box domain-containing protein</fullName>
    </recommendedName>
</protein>
<evidence type="ECO:0000259" key="1">
    <source>
        <dbReference type="PROSITE" id="PS50181"/>
    </source>
</evidence>
<accession>A0AAJ0AB02</accession>
<name>A0AAJ0AB02_9PEZI</name>
<dbReference type="EMBL" id="JAHMHR010000056">
    <property type="protein sequence ID" value="KAK1659829.1"/>
    <property type="molecule type" value="Genomic_DNA"/>
</dbReference>
<dbReference type="Proteomes" id="UP001224890">
    <property type="component" value="Unassembled WGS sequence"/>
</dbReference>
<evidence type="ECO:0000313" key="2">
    <source>
        <dbReference type="EMBL" id="KAK1659829.1"/>
    </source>
</evidence>
<dbReference type="SUPFAM" id="SSF81383">
    <property type="entry name" value="F-box domain"/>
    <property type="match status" value="1"/>
</dbReference>